<keyword evidence="1" id="KW-0732">Signal</keyword>
<organism evidence="2 3">
    <name type="scientific">Nitrosomonas cryotolerans ATCC 49181</name>
    <dbReference type="NCBI Taxonomy" id="1131553"/>
    <lineage>
        <taxon>Bacteria</taxon>
        <taxon>Pseudomonadati</taxon>
        <taxon>Pseudomonadota</taxon>
        <taxon>Betaproteobacteria</taxon>
        <taxon>Nitrosomonadales</taxon>
        <taxon>Nitrosomonadaceae</taxon>
        <taxon>Nitrosomonas</taxon>
    </lineage>
</organism>
<name>A0A1N6FZJ7_9PROT</name>
<evidence type="ECO:0000313" key="2">
    <source>
        <dbReference type="EMBL" id="SIO00674.1"/>
    </source>
</evidence>
<feature type="signal peptide" evidence="1">
    <location>
        <begin position="1"/>
        <end position="20"/>
    </location>
</feature>
<proteinExistence type="predicted"/>
<dbReference type="Proteomes" id="UP000185062">
    <property type="component" value="Unassembled WGS sequence"/>
</dbReference>
<accession>A0A1N6FZJ7</accession>
<reference evidence="2 3" key="1">
    <citation type="submission" date="2016-12" db="EMBL/GenBank/DDBJ databases">
        <authorList>
            <person name="Song W.-J."/>
            <person name="Kurnit D.M."/>
        </authorList>
    </citation>
    <scope>NUCLEOTIDE SEQUENCE [LARGE SCALE GENOMIC DNA]</scope>
    <source>
        <strain evidence="2 3">ATCC 49181</strain>
    </source>
</reference>
<dbReference type="AlphaFoldDB" id="A0A1N6FZJ7"/>
<gene>
    <name evidence="2" type="ORF">SAMN02743940_0478</name>
</gene>
<dbReference type="EMBL" id="FSRO01000001">
    <property type="protein sequence ID" value="SIO00674.1"/>
    <property type="molecule type" value="Genomic_DNA"/>
</dbReference>
<protein>
    <submittedName>
        <fullName evidence="2">Uncharacterized protein</fullName>
    </submittedName>
</protein>
<evidence type="ECO:0000313" key="3">
    <source>
        <dbReference type="Proteomes" id="UP000185062"/>
    </source>
</evidence>
<sequence length="50" mass="5631">MGMGFARCWAALLIPSAAMMGVLKRTVKKITATEDNYVQAFQTNVNFYRD</sequence>
<evidence type="ECO:0000256" key="1">
    <source>
        <dbReference type="SAM" id="SignalP"/>
    </source>
</evidence>
<keyword evidence="3" id="KW-1185">Reference proteome</keyword>
<feature type="chain" id="PRO_5012274979" evidence="1">
    <location>
        <begin position="21"/>
        <end position="50"/>
    </location>
</feature>